<reference evidence="4 5" key="1">
    <citation type="journal article" date="2015" name="BMC Genomics">
        <title>Gene expression during zombie ant biting behavior reflects the complexity underlying fungal parasitic behavioral manipulation.</title>
        <authorList>
            <person name="de Bekker C."/>
            <person name="Ohm R.A."/>
            <person name="Loreto R.G."/>
            <person name="Sebastian A."/>
            <person name="Albert I."/>
            <person name="Merrow M."/>
            <person name="Brachmann A."/>
            <person name="Hughes D.P."/>
        </authorList>
    </citation>
    <scope>NUCLEOTIDE SEQUENCE [LARGE SCALE GENOMIC DNA]</scope>
    <source>
        <strain evidence="4 5">SC16a</strain>
    </source>
</reference>
<evidence type="ECO:0000313" key="5">
    <source>
        <dbReference type="Proteomes" id="UP000037136"/>
    </source>
</evidence>
<dbReference type="STRING" id="268505.A0A2A9PJ28"/>
<dbReference type="SUPFAM" id="SSF48403">
    <property type="entry name" value="Ankyrin repeat"/>
    <property type="match status" value="1"/>
</dbReference>
<keyword evidence="2 3" id="KW-0040">ANK repeat</keyword>
<gene>
    <name evidence="4" type="ORF">XA68_17152</name>
</gene>
<reference evidence="4 5" key="2">
    <citation type="journal article" date="2017" name="Sci. Rep.">
        <title>Ant-infecting Ophiocordyceps genomes reveal a high diversity of potential behavioral manipulation genes and a possible major role for enterotoxins.</title>
        <authorList>
            <person name="de Bekker C."/>
            <person name="Ohm R.A."/>
            <person name="Evans H.C."/>
            <person name="Brachmann A."/>
            <person name="Hughes D.P."/>
        </authorList>
    </citation>
    <scope>NUCLEOTIDE SEQUENCE [LARGE SCALE GENOMIC DNA]</scope>
    <source>
        <strain evidence="4 5">SC16a</strain>
    </source>
</reference>
<dbReference type="Pfam" id="PF12796">
    <property type="entry name" value="Ank_2"/>
    <property type="match status" value="1"/>
</dbReference>
<proteinExistence type="predicted"/>
<evidence type="ECO:0000313" key="4">
    <source>
        <dbReference type="EMBL" id="PFH61495.1"/>
    </source>
</evidence>
<dbReference type="EMBL" id="LAZP02000068">
    <property type="protein sequence ID" value="PFH61495.1"/>
    <property type="molecule type" value="Genomic_DNA"/>
</dbReference>
<comment type="caution">
    <text evidence="4">The sequence shown here is derived from an EMBL/GenBank/DDBJ whole genome shotgun (WGS) entry which is preliminary data.</text>
</comment>
<protein>
    <submittedName>
        <fullName evidence="4">Uncharacterized protein</fullName>
    </submittedName>
</protein>
<dbReference type="Proteomes" id="UP000037136">
    <property type="component" value="Unassembled WGS sequence"/>
</dbReference>
<dbReference type="OrthoDB" id="20872at2759"/>
<sequence length="732" mass="81428">MPNRSLLALAEKRYRLLRDRPEPEARELDSLARAGALIGLDDENALQVLQQMIFRVSNSLLGLNYQEQKAAYSTLRATGLINRQWAQRLALAPGHTGESMFEKLFEAAINYGDEDTAILMLEMGVIADKPIRFFGEGMVASAFALAVELQCSDLLHVLITSKKTPRDAVAVALLRGDARTAWKLLDNGSDWSCETSLFYPHTQYLTCGTPLASLFIGQAALGENYDYDYDFFTSEGLDVELHEQAVEFHEQKEFATRVFERLLRCGARIIPDDMIAAAKLGRTDFIARLVQAGGNVNCSNGLGASPLSISAAGKDEPEMCQFLIELGAQINLPELEEGPARTPSPLHIACHSGNVSIVEYLVAAKADVNSRFSSPCKEVLWIEELGLHGREDLTPLQTALGFQRQEEAKKKYALAIALLDGGAQLRGGELCRSAELGDEDVVRLLLDHGAQINEKTEHMDSMKTAFQVSLDRGHAQVASILLEKGARVDDKDISFIFGVHWANRRRMLMEMLDIKTRIYARGRHGESLLEAACITGCHDEARYLLSLLAEDDYDSGALCAAVTYFVRNTYFVGNGSDSSLIDELLRRRKPELVEPLLENTAIFMAAMTQDLKLLRRLVPHKKPAAAYNLCILPIDVDDFLSDTASCVAWSRVSYNKDNPPFRLLPEIGYLGLWYRTHGRFKCSPFTFIVNGAENWREVMDVLSDCGLEPDAATLWLAQKIDISNCELHCRRP</sequence>
<evidence type="ECO:0000256" key="2">
    <source>
        <dbReference type="ARBA" id="ARBA00023043"/>
    </source>
</evidence>
<feature type="repeat" description="ANK" evidence="3">
    <location>
        <begin position="341"/>
        <end position="373"/>
    </location>
</feature>
<dbReference type="PROSITE" id="PS50088">
    <property type="entry name" value="ANK_REPEAT"/>
    <property type="match status" value="2"/>
</dbReference>
<evidence type="ECO:0000256" key="3">
    <source>
        <dbReference type="PROSITE-ProRule" id="PRU00023"/>
    </source>
</evidence>
<dbReference type="PANTHER" id="PTHR24198:SF194">
    <property type="entry name" value="INVERSIN-A"/>
    <property type="match status" value="1"/>
</dbReference>
<dbReference type="SMART" id="SM00248">
    <property type="entry name" value="ANK"/>
    <property type="match status" value="7"/>
</dbReference>
<feature type="repeat" description="ANK" evidence="3">
    <location>
        <begin position="461"/>
        <end position="493"/>
    </location>
</feature>
<dbReference type="AlphaFoldDB" id="A0A2A9PJ28"/>
<name>A0A2A9PJ28_OPHUN</name>
<accession>A0A2A9PJ28</accession>
<dbReference type="Gene3D" id="1.25.40.20">
    <property type="entry name" value="Ankyrin repeat-containing domain"/>
    <property type="match status" value="2"/>
</dbReference>
<dbReference type="PRINTS" id="PR01415">
    <property type="entry name" value="ANKYRIN"/>
</dbReference>
<dbReference type="PROSITE" id="PS50297">
    <property type="entry name" value="ANK_REP_REGION"/>
    <property type="match status" value="1"/>
</dbReference>
<organism evidence="4 5">
    <name type="scientific">Ophiocordyceps unilateralis</name>
    <name type="common">Zombie-ant fungus</name>
    <name type="synonym">Torrubia unilateralis</name>
    <dbReference type="NCBI Taxonomy" id="268505"/>
    <lineage>
        <taxon>Eukaryota</taxon>
        <taxon>Fungi</taxon>
        <taxon>Dikarya</taxon>
        <taxon>Ascomycota</taxon>
        <taxon>Pezizomycotina</taxon>
        <taxon>Sordariomycetes</taxon>
        <taxon>Hypocreomycetidae</taxon>
        <taxon>Hypocreales</taxon>
        <taxon>Ophiocordycipitaceae</taxon>
        <taxon>Ophiocordyceps</taxon>
    </lineage>
</organism>
<dbReference type="PANTHER" id="PTHR24198">
    <property type="entry name" value="ANKYRIN REPEAT AND PROTEIN KINASE DOMAIN-CONTAINING PROTEIN"/>
    <property type="match status" value="1"/>
</dbReference>
<keyword evidence="5" id="KW-1185">Reference proteome</keyword>
<dbReference type="InterPro" id="IPR036770">
    <property type="entry name" value="Ankyrin_rpt-contain_sf"/>
</dbReference>
<evidence type="ECO:0000256" key="1">
    <source>
        <dbReference type="ARBA" id="ARBA00022737"/>
    </source>
</evidence>
<dbReference type="InterPro" id="IPR002110">
    <property type="entry name" value="Ankyrin_rpt"/>
</dbReference>
<keyword evidence="1" id="KW-0677">Repeat</keyword>